<comment type="subcellular location">
    <subcellularLocation>
        <location evidence="1">Secreted</location>
    </subcellularLocation>
</comment>
<reference evidence="8" key="1">
    <citation type="journal article" date="2007" name="J. Immunol.">
        <title>Identification of a second group of type I IFNs in fish sheds light on IFN evolution in vertebrates.</title>
        <authorList>
            <person name="Zou J."/>
            <person name="Tafalla C."/>
            <person name="Truckle J."/>
            <person name="Secombes C.J."/>
        </authorList>
    </citation>
    <scope>NUCLEOTIDE SEQUENCE</scope>
</reference>
<proteinExistence type="inferred from homology"/>
<keyword evidence="3" id="KW-0964">Secreted</keyword>
<dbReference type="eggNOG" id="ENOG502SQGR">
    <property type="taxonomic scope" value="Eukaryota"/>
</dbReference>
<reference evidence="9 10" key="2">
    <citation type="journal article" date="2007" name="Nature">
        <title>Genome of the marsupial Monodelphis domestica reveals innovation in non-coding sequences.</title>
        <authorList>
            <person name="Mikkelsen T.S."/>
            <person name="Wakefield M.J."/>
            <person name="Aken B."/>
            <person name="Amemiya C.T."/>
            <person name="Chang J.L."/>
            <person name="Duke S."/>
            <person name="Garber M."/>
            <person name="Gentles A.J."/>
            <person name="Goodstadt L."/>
            <person name="Heger A."/>
            <person name="Jurka J."/>
            <person name="Kamal M."/>
            <person name="Mauceli E."/>
            <person name="Searle S.M."/>
            <person name="Sharpe T."/>
            <person name="Baker M.L."/>
            <person name="Batzer M.A."/>
            <person name="Benos P.V."/>
            <person name="Belov K."/>
            <person name="Clamp M."/>
            <person name="Cook A."/>
            <person name="Cuff J."/>
            <person name="Das R."/>
            <person name="Davidow L."/>
            <person name="Deakin J.E."/>
            <person name="Fazzari M.J."/>
            <person name="Glass J.L."/>
            <person name="Grabherr M."/>
            <person name="Greally J.M."/>
            <person name="Gu W."/>
            <person name="Hore T.A."/>
            <person name="Huttley G.A."/>
            <person name="Kleber M."/>
            <person name="Jirtle R.L."/>
            <person name="Koina E."/>
            <person name="Lee J.T."/>
            <person name="Mahony S."/>
            <person name="Marra M.A."/>
            <person name="Miller R.D."/>
            <person name="Nicholls R.D."/>
            <person name="Oda M."/>
            <person name="Papenfuss A.T."/>
            <person name="Parra Z.E."/>
            <person name="Pollock D.D."/>
            <person name="Ray D.A."/>
            <person name="Schein J.E."/>
            <person name="Speed T.P."/>
            <person name="Thompson K."/>
            <person name="VandeBerg J.L."/>
            <person name="Wade C.M."/>
            <person name="Walker J.A."/>
            <person name="Waters P.D."/>
            <person name="Webber C."/>
            <person name="Weidman J.R."/>
            <person name="Xie X."/>
            <person name="Zody M.C."/>
            <person name="Baldwin J."/>
            <person name="Abdouelleil A."/>
            <person name="Abdulkadir J."/>
            <person name="Abebe A."/>
            <person name="Abera B."/>
            <person name="Abreu J."/>
            <person name="Acer S.C."/>
            <person name="Aftuck L."/>
            <person name="Alexander A."/>
            <person name="An P."/>
            <person name="Anderson E."/>
            <person name="Anderson S."/>
            <person name="Arachi H."/>
            <person name="Azer M."/>
            <person name="Bachantsang P."/>
            <person name="Barry A."/>
            <person name="Bayul T."/>
            <person name="Berlin A."/>
            <person name="Bessette D."/>
            <person name="Bloom T."/>
            <person name="Bloom T."/>
            <person name="Boguslavskiy L."/>
            <person name="Bonnet C."/>
            <person name="Boukhgalter B."/>
            <person name="Bourzgui I."/>
            <person name="Brown A."/>
            <person name="Cahill P."/>
            <person name="Channer S."/>
            <person name="Cheshatsang Y."/>
            <person name="Chuda L."/>
            <person name="Citroen M."/>
            <person name="Collymore A."/>
            <person name="Cooke P."/>
            <person name="Costello M."/>
            <person name="D'Aco K."/>
            <person name="Daza R."/>
            <person name="De Haan G."/>
            <person name="DeGray S."/>
            <person name="DeMaso C."/>
            <person name="Dhargay N."/>
            <person name="Dooley K."/>
            <person name="Dooley E."/>
            <person name="Doricent M."/>
            <person name="Dorje P."/>
            <person name="Dorjee K."/>
            <person name="Dupes A."/>
            <person name="Elong R."/>
            <person name="Falk J."/>
            <person name="Farina A."/>
            <person name="Faro S."/>
            <person name="Ferguson D."/>
            <person name="Fisher S."/>
            <person name="Foley C.D."/>
            <person name="Franke A."/>
            <person name="Friedrich D."/>
            <person name="Gadbois L."/>
            <person name="Gearin G."/>
            <person name="Gearin C.R."/>
            <person name="Giannoukos G."/>
            <person name="Goode T."/>
            <person name="Graham J."/>
            <person name="Grandbois E."/>
            <person name="Grewal S."/>
            <person name="Gyaltsen K."/>
            <person name="Hafez N."/>
            <person name="Hagos B."/>
            <person name="Hall J."/>
            <person name="Henson C."/>
            <person name="Hollinger A."/>
            <person name="Honan T."/>
            <person name="Huard M.D."/>
            <person name="Hughes L."/>
            <person name="Hurhula B."/>
            <person name="Husby M.E."/>
            <person name="Kamat A."/>
            <person name="Kanga B."/>
            <person name="Kashin S."/>
            <person name="Khazanovich D."/>
            <person name="Kisner P."/>
            <person name="Lance K."/>
            <person name="Lara M."/>
            <person name="Lee W."/>
            <person name="Lennon N."/>
            <person name="Letendre F."/>
            <person name="LeVine R."/>
            <person name="Lipovsky A."/>
            <person name="Liu X."/>
            <person name="Liu J."/>
            <person name="Liu S."/>
            <person name="Lokyitsang T."/>
            <person name="Lokyitsang Y."/>
            <person name="Lubonja R."/>
            <person name="Lui A."/>
            <person name="MacDonald P."/>
            <person name="Magnisalis V."/>
            <person name="Maru K."/>
            <person name="Matthews C."/>
            <person name="McCusker W."/>
            <person name="McDonough S."/>
            <person name="Mehta T."/>
            <person name="Meldrim J."/>
            <person name="Meneus L."/>
            <person name="Mihai O."/>
            <person name="Mihalev A."/>
            <person name="Mihova T."/>
            <person name="Mittelman R."/>
            <person name="Mlenga V."/>
            <person name="Montmayeur A."/>
            <person name="Mulrain L."/>
            <person name="Navidi A."/>
            <person name="Naylor J."/>
            <person name="Negash T."/>
            <person name="Nguyen T."/>
            <person name="Nguyen N."/>
            <person name="Nicol R."/>
            <person name="Norbu C."/>
            <person name="Norbu N."/>
            <person name="Novod N."/>
            <person name="O'Neill B."/>
            <person name="Osman S."/>
            <person name="Markiewicz E."/>
            <person name="Oyono O.L."/>
            <person name="Patti C."/>
            <person name="Phunkhang P."/>
            <person name="Pierre F."/>
            <person name="Priest M."/>
            <person name="Raghuraman S."/>
            <person name="Rege F."/>
            <person name="Reyes R."/>
            <person name="Rise C."/>
            <person name="Rogov P."/>
            <person name="Ross K."/>
            <person name="Ryan E."/>
            <person name="Settipalli S."/>
            <person name="Shea T."/>
            <person name="Sherpa N."/>
            <person name="Shi L."/>
            <person name="Shih D."/>
            <person name="Sparrow T."/>
            <person name="Spaulding J."/>
            <person name="Stalker J."/>
            <person name="Stange-Thomann N."/>
            <person name="Stavropoulos S."/>
            <person name="Stone C."/>
            <person name="Strader C."/>
            <person name="Tesfaye S."/>
            <person name="Thomson T."/>
            <person name="Thoulutsang Y."/>
            <person name="Thoulutsang D."/>
            <person name="Topham K."/>
            <person name="Topping I."/>
            <person name="Tsamla T."/>
            <person name="Vassiliev H."/>
            <person name="Vo A."/>
            <person name="Wangchuk T."/>
            <person name="Wangdi T."/>
            <person name="Weiand M."/>
            <person name="Wilkinson J."/>
            <person name="Wilson A."/>
            <person name="Yadav S."/>
            <person name="Young G."/>
            <person name="Yu Q."/>
            <person name="Zembek L."/>
            <person name="Zhong D."/>
            <person name="Zimmer A."/>
            <person name="Zwirko Z."/>
            <person name="Jaffe D.B."/>
            <person name="Alvarez P."/>
            <person name="Brockman W."/>
            <person name="Butler J."/>
            <person name="Chin C."/>
            <person name="Gnerre S."/>
            <person name="MacCallum I."/>
            <person name="Graves J.A."/>
            <person name="Ponting C.P."/>
            <person name="Breen M."/>
            <person name="Samollow P.B."/>
            <person name="Lander E.S."/>
            <person name="Lindblad-Toh K."/>
        </authorList>
    </citation>
    <scope>NUCLEOTIDE SEQUENCE [LARGE SCALE GENOMIC DNA]</scope>
</reference>
<dbReference type="InterPro" id="IPR000471">
    <property type="entry name" value="Interferon_alpha/beta/delta"/>
</dbReference>
<feature type="signal peptide" evidence="7">
    <location>
        <begin position="1"/>
        <end position="23"/>
    </location>
</feature>
<dbReference type="PRINTS" id="PR00266">
    <property type="entry name" value="INTERFERONAB"/>
</dbReference>
<dbReference type="AlphaFoldDB" id="A8E6F2"/>
<evidence type="ECO:0000313" key="10">
    <source>
        <dbReference type="Proteomes" id="UP000002280"/>
    </source>
</evidence>
<dbReference type="EMBL" id="BN001112">
    <property type="protein sequence ID" value="CAM33520.1"/>
    <property type="molecule type" value="Genomic_DNA"/>
</dbReference>
<evidence type="ECO:0000313" key="8">
    <source>
        <dbReference type="EMBL" id="CAM33520.1"/>
    </source>
</evidence>
<accession>A8E6F2</accession>
<dbReference type="Pfam" id="PF00143">
    <property type="entry name" value="Interferon"/>
    <property type="match status" value="1"/>
</dbReference>
<organism evidence="8">
    <name type="scientific">Monodelphis domestica</name>
    <name type="common">Gray short-tailed opossum</name>
    <dbReference type="NCBI Taxonomy" id="13616"/>
    <lineage>
        <taxon>Eukaryota</taxon>
        <taxon>Metazoa</taxon>
        <taxon>Chordata</taxon>
        <taxon>Craniata</taxon>
        <taxon>Vertebrata</taxon>
        <taxon>Euteleostomi</taxon>
        <taxon>Mammalia</taxon>
        <taxon>Metatheria</taxon>
        <taxon>Didelphimorphia</taxon>
        <taxon>Didelphidae</taxon>
        <taxon>Monodelphis</taxon>
    </lineage>
</organism>
<keyword evidence="5" id="KW-1015">Disulfide bond</keyword>
<evidence type="ECO:0000256" key="3">
    <source>
        <dbReference type="ARBA" id="ARBA00022525"/>
    </source>
</evidence>
<dbReference type="PROSITE" id="PS00252">
    <property type="entry name" value="INTERFERON_A_B_D"/>
    <property type="match status" value="1"/>
</dbReference>
<dbReference type="GO" id="GO:0060337">
    <property type="term" value="P:type I interferon-mediated signaling pathway"/>
    <property type="evidence" value="ECO:0000318"/>
    <property type="project" value="GO_Central"/>
</dbReference>
<dbReference type="GO" id="GO:0002312">
    <property type="term" value="P:B cell activation involved in immune response"/>
    <property type="evidence" value="ECO:0000318"/>
    <property type="project" value="GO_Central"/>
</dbReference>
<dbReference type="GO" id="GO:0002323">
    <property type="term" value="P:natural killer cell activation involved in immune response"/>
    <property type="evidence" value="ECO:0000318"/>
    <property type="project" value="GO_Central"/>
</dbReference>
<keyword evidence="4 6" id="KW-0051">Antiviral defense</keyword>
<dbReference type="GO" id="GO:0051607">
    <property type="term" value="P:defense response to virus"/>
    <property type="evidence" value="ECO:0007669"/>
    <property type="project" value="UniProtKB-KW"/>
</dbReference>
<name>A8E6F2_MONDO</name>
<dbReference type="Proteomes" id="UP000002280">
    <property type="component" value="Chromosome 6"/>
</dbReference>
<gene>
    <name evidence="8" type="primary">ifn9</name>
</gene>
<dbReference type="SUPFAM" id="SSF47266">
    <property type="entry name" value="4-helical cytokines"/>
    <property type="match status" value="1"/>
</dbReference>
<keyword evidence="10" id="KW-1185">Reference proteome</keyword>
<dbReference type="Ensembl" id="ENSMODT00000005417.2">
    <property type="protein sequence ID" value="ENSMODP00000005303.2"/>
    <property type="gene ID" value="ENSMODG00000004309.2"/>
</dbReference>
<dbReference type="HOGENOM" id="CLU_109427_1_0_1"/>
<keyword evidence="2 6" id="KW-0202">Cytokine</keyword>
<evidence type="ECO:0000256" key="2">
    <source>
        <dbReference type="ARBA" id="ARBA00022514"/>
    </source>
</evidence>
<dbReference type="STRING" id="13616.ENSMODP00000005303"/>
<sequence>MLNIQQCLIPAYLLFLLVTSISSLDCDSLYFYLRNVSLDGMILLRKMSKGEFPLQCLKTRMDFEFSQELLPPNQSLTDVKIAIYEMSQQIFNIFSQNYLPLTWEEENVQKIQIKLDHQSEYLQRCLEEDEKEKEVLEKEDEDEISYSGLTVLQLNNLELRKYFKRIGSFLKEKEYSHCAWEIVRLEMRRCFYTLQKLISQLK</sequence>
<dbReference type="GO" id="GO:0005132">
    <property type="term" value="F:type I interferon receptor binding"/>
    <property type="evidence" value="ECO:0000318"/>
    <property type="project" value="GO_Central"/>
</dbReference>
<dbReference type="GeneTree" id="ENSGT01000000214430"/>
<reference evidence="9" key="3">
    <citation type="submission" date="2025-05" db="UniProtKB">
        <authorList>
            <consortium name="Ensembl"/>
        </authorList>
    </citation>
    <scope>IDENTIFICATION</scope>
</reference>
<dbReference type="GO" id="GO:0006959">
    <property type="term" value="P:humoral immune response"/>
    <property type="evidence" value="ECO:0000318"/>
    <property type="project" value="GO_Central"/>
</dbReference>
<dbReference type="OMA" id="CSWEISR"/>
<evidence type="ECO:0000256" key="1">
    <source>
        <dbReference type="ARBA" id="ARBA00004613"/>
    </source>
</evidence>
<dbReference type="PANTHER" id="PTHR11691:SF6">
    <property type="entry name" value="INTERFERON KAPPA"/>
    <property type="match status" value="1"/>
</dbReference>
<dbReference type="Gene3D" id="1.20.1250.10">
    <property type="match status" value="1"/>
</dbReference>
<dbReference type="GO" id="GO:0002286">
    <property type="term" value="P:T cell activation involved in immune response"/>
    <property type="evidence" value="ECO:0000318"/>
    <property type="project" value="GO_Central"/>
</dbReference>
<evidence type="ECO:0000256" key="5">
    <source>
        <dbReference type="ARBA" id="ARBA00023157"/>
    </source>
</evidence>
<dbReference type="GO" id="GO:0002250">
    <property type="term" value="P:adaptive immune response"/>
    <property type="evidence" value="ECO:0000318"/>
    <property type="project" value="GO_Central"/>
</dbReference>
<dbReference type="GO" id="GO:0005615">
    <property type="term" value="C:extracellular space"/>
    <property type="evidence" value="ECO:0000318"/>
    <property type="project" value="GO_Central"/>
</dbReference>
<comment type="similarity">
    <text evidence="6">Belongs to the alpha/beta interferon family.</text>
</comment>
<evidence type="ECO:0000256" key="6">
    <source>
        <dbReference type="RuleBase" id="RU000436"/>
    </source>
</evidence>
<evidence type="ECO:0000313" key="9">
    <source>
        <dbReference type="Ensembl" id="ENSMODP00000005303.2"/>
    </source>
</evidence>
<dbReference type="SMART" id="SM00076">
    <property type="entry name" value="IFabd"/>
    <property type="match status" value="1"/>
</dbReference>
<dbReference type="GO" id="GO:0005125">
    <property type="term" value="F:cytokine activity"/>
    <property type="evidence" value="ECO:0000318"/>
    <property type="project" value="GO_Central"/>
</dbReference>
<evidence type="ECO:0000256" key="7">
    <source>
        <dbReference type="SAM" id="SignalP"/>
    </source>
</evidence>
<dbReference type="PANTHER" id="PTHR11691">
    <property type="entry name" value="TYPE I INTERFERON"/>
    <property type="match status" value="1"/>
</dbReference>
<keyword evidence="7" id="KW-0732">Signal</keyword>
<dbReference type="FunFam" id="1.20.1250.10:FF:000044">
    <property type="entry name" value="Interferon kappa"/>
    <property type="match status" value="1"/>
</dbReference>
<dbReference type="GO" id="GO:0043330">
    <property type="term" value="P:response to exogenous dsRNA"/>
    <property type="evidence" value="ECO:0000318"/>
    <property type="project" value="GO_Central"/>
</dbReference>
<protein>
    <submittedName>
        <fullName evidence="9">Interferon kappa</fullName>
    </submittedName>
    <submittedName>
        <fullName evidence="8">Type I interferon 9</fullName>
    </submittedName>
</protein>
<feature type="chain" id="PRO_5014084164" evidence="7">
    <location>
        <begin position="24"/>
        <end position="202"/>
    </location>
</feature>
<dbReference type="InterPro" id="IPR009079">
    <property type="entry name" value="4_helix_cytokine-like_core"/>
</dbReference>
<dbReference type="Bgee" id="ENSMODG00000004309">
    <property type="expression patterns" value="Expressed in liver"/>
</dbReference>
<evidence type="ECO:0000256" key="4">
    <source>
        <dbReference type="ARBA" id="ARBA00023118"/>
    </source>
</evidence>
<dbReference type="KEGG" id="mdo:100023316"/>